<dbReference type="PANTHER" id="PTHR48466:SF2">
    <property type="entry name" value="OS10G0509000 PROTEIN"/>
    <property type="match status" value="1"/>
</dbReference>
<dbReference type="GO" id="GO:0140664">
    <property type="term" value="F:ATP-dependent DNA damage sensor activity"/>
    <property type="evidence" value="ECO:0007669"/>
    <property type="project" value="InterPro"/>
</dbReference>
<dbReference type="SUPFAM" id="SSF160443">
    <property type="entry name" value="SMR domain-like"/>
    <property type="match status" value="1"/>
</dbReference>
<reference evidence="10 11" key="1">
    <citation type="submission" date="2013-02" db="EMBL/GenBank/DDBJ databases">
        <title>The Genome Sequence of Lactobacillus catenaformis F0143.</title>
        <authorList>
            <consortium name="The Broad Institute Genome Sequencing Platform"/>
            <person name="Earl A."/>
            <person name="Ward D."/>
            <person name="Feldgarden M."/>
            <person name="Gevers D."/>
            <person name="Izard J."/>
            <person name="Blanton J.M."/>
            <person name="Mathney J."/>
            <person name="Dewhirst F.E."/>
            <person name="Young S.K."/>
            <person name="Zeng Q."/>
            <person name="Gargeya S."/>
            <person name="Fitzgerald M."/>
            <person name="Haas B."/>
            <person name="Abouelleil A."/>
            <person name="Alvarado L."/>
            <person name="Arachchi H.M."/>
            <person name="Berlin A."/>
            <person name="Chapman S.B."/>
            <person name="Gearin G."/>
            <person name="Goldberg J."/>
            <person name="Griggs A."/>
            <person name="Gujja S."/>
            <person name="Hansen M."/>
            <person name="Heiman D."/>
            <person name="Howarth C."/>
            <person name="Larimer J."/>
            <person name="Lui A."/>
            <person name="MacDonald P.J.P."/>
            <person name="McCowen C."/>
            <person name="Montmayeur A."/>
            <person name="Murphy C."/>
            <person name="Neiman D."/>
            <person name="Pearson M."/>
            <person name="Priest M."/>
            <person name="Roberts A."/>
            <person name="Saif S."/>
            <person name="Shea T."/>
            <person name="Sisk P."/>
            <person name="Stolte C."/>
            <person name="Sykes S."/>
            <person name="Wortman J."/>
            <person name="Nusbaum C."/>
            <person name="Birren B."/>
        </authorList>
    </citation>
    <scope>NUCLEOTIDE SEQUENCE [LARGE SCALE GENOMIC DNA]</scope>
    <source>
        <strain evidence="10 11">OT 569</strain>
    </source>
</reference>
<dbReference type="STRING" id="999415.HMPREF9943_00817"/>
<dbReference type="AlphaFoldDB" id="M2Q1G7"/>
<dbReference type="EC" id="3.6.4.-" evidence="7"/>
<dbReference type="GO" id="GO:0030983">
    <property type="term" value="F:mismatched DNA binding"/>
    <property type="evidence" value="ECO:0007669"/>
    <property type="project" value="InterPro"/>
</dbReference>
<dbReference type="InterPro" id="IPR036187">
    <property type="entry name" value="DNA_mismatch_repair_MutS_sf"/>
</dbReference>
<dbReference type="GO" id="GO:0072344">
    <property type="term" value="P:rescue of stalled ribosome"/>
    <property type="evidence" value="ECO:0007669"/>
    <property type="project" value="UniProtKB-UniRule"/>
</dbReference>
<dbReference type="InterPro" id="IPR007696">
    <property type="entry name" value="DNA_mismatch_repair_MutS_core"/>
</dbReference>
<dbReference type="Pfam" id="PF00488">
    <property type="entry name" value="MutS_V"/>
    <property type="match status" value="1"/>
</dbReference>
<evidence type="ECO:0000256" key="2">
    <source>
        <dbReference type="ARBA" id="ARBA00022741"/>
    </source>
</evidence>
<proteinExistence type="inferred from homology"/>
<evidence type="ECO:0000313" key="11">
    <source>
        <dbReference type="Proteomes" id="UP000011758"/>
    </source>
</evidence>
<dbReference type="Proteomes" id="UP000011758">
    <property type="component" value="Unassembled WGS sequence"/>
</dbReference>
<dbReference type="GO" id="GO:0043023">
    <property type="term" value="F:ribosomal large subunit binding"/>
    <property type="evidence" value="ECO:0007669"/>
    <property type="project" value="UniProtKB-UniRule"/>
</dbReference>
<dbReference type="SMART" id="SM00463">
    <property type="entry name" value="SMR"/>
    <property type="match status" value="1"/>
</dbReference>
<feature type="coiled-coil region" evidence="8">
    <location>
        <begin position="502"/>
        <end position="572"/>
    </location>
</feature>
<feature type="binding site" evidence="7">
    <location>
        <begin position="326"/>
        <end position="333"/>
    </location>
    <ligand>
        <name>ATP</name>
        <dbReference type="ChEBI" id="CHEBI:30616"/>
    </ligand>
</feature>
<comment type="similarity">
    <text evidence="7">Belongs to the DNA mismatch repair MutS family. MutS2 subfamily.</text>
</comment>
<evidence type="ECO:0000256" key="6">
    <source>
        <dbReference type="ARBA" id="ARBA00023125"/>
    </source>
</evidence>
<evidence type="ECO:0000256" key="5">
    <source>
        <dbReference type="ARBA" id="ARBA00022884"/>
    </source>
</evidence>
<protein>
    <recommendedName>
        <fullName evidence="7">Endonuclease MutS2</fullName>
        <ecNumber evidence="7">3.1.-.-</ecNumber>
    </recommendedName>
    <alternativeName>
        <fullName evidence="7">Ribosome-associated protein quality control-upstream factor</fullName>
        <shortName evidence="7">RQC-upstream factor</shortName>
        <shortName evidence="7">RqcU</shortName>
        <ecNumber evidence="7">3.6.4.-</ecNumber>
    </alternativeName>
</protein>
<dbReference type="SMART" id="SM00533">
    <property type="entry name" value="MUTSd"/>
    <property type="match status" value="1"/>
</dbReference>
<dbReference type="SUPFAM" id="SSF52540">
    <property type="entry name" value="P-loop containing nucleoside triphosphate hydrolases"/>
    <property type="match status" value="1"/>
</dbReference>
<dbReference type="RefSeq" id="WP_004802299.1">
    <property type="nucleotide sequence ID" value="NZ_KB446647.1"/>
</dbReference>
<dbReference type="InterPro" id="IPR036063">
    <property type="entry name" value="Smr_dom_sf"/>
</dbReference>
<dbReference type="EC" id="3.1.-.-" evidence="7"/>
<evidence type="ECO:0000256" key="3">
    <source>
        <dbReference type="ARBA" id="ARBA00022801"/>
    </source>
</evidence>
<evidence type="ECO:0000256" key="4">
    <source>
        <dbReference type="ARBA" id="ARBA00022840"/>
    </source>
</evidence>
<dbReference type="SUPFAM" id="SSF48334">
    <property type="entry name" value="DNA repair protein MutS, domain III"/>
    <property type="match status" value="1"/>
</dbReference>
<dbReference type="EMBL" id="AGEJ01000013">
    <property type="protein sequence ID" value="EMD16775.1"/>
    <property type="molecule type" value="Genomic_DNA"/>
</dbReference>
<dbReference type="GO" id="GO:0016887">
    <property type="term" value="F:ATP hydrolysis activity"/>
    <property type="evidence" value="ECO:0007669"/>
    <property type="project" value="InterPro"/>
</dbReference>
<name>M2Q1G7_9FIRM</name>
<dbReference type="InterPro" id="IPR002625">
    <property type="entry name" value="Smr_dom"/>
</dbReference>
<dbReference type="InterPro" id="IPR000432">
    <property type="entry name" value="DNA_mismatch_repair_MutS_C"/>
</dbReference>
<keyword evidence="5 7" id="KW-0694">RNA-binding</keyword>
<dbReference type="SMART" id="SM00534">
    <property type="entry name" value="MUTSac"/>
    <property type="match status" value="1"/>
</dbReference>
<dbReference type="OrthoDB" id="9808166at2"/>
<comment type="caution">
    <text evidence="10">The sequence shown here is derived from an EMBL/GenBank/DDBJ whole genome shotgun (WGS) entry which is preliminary data.</text>
</comment>
<keyword evidence="8" id="KW-0175">Coiled coil</keyword>
<dbReference type="GO" id="GO:0005524">
    <property type="term" value="F:ATP binding"/>
    <property type="evidence" value="ECO:0007669"/>
    <property type="project" value="UniProtKB-UniRule"/>
</dbReference>
<dbReference type="FunFam" id="3.40.50.300:FF:000830">
    <property type="entry name" value="Endonuclease MutS2"/>
    <property type="match status" value="1"/>
</dbReference>
<keyword evidence="1 7" id="KW-0699">rRNA-binding</keyword>
<dbReference type="PIRSF" id="PIRSF005814">
    <property type="entry name" value="MutS_YshD"/>
    <property type="match status" value="1"/>
</dbReference>
<comment type="subunit">
    <text evidence="7">Homodimer. Binds to stalled ribosomes, contacting rRNA.</text>
</comment>
<dbReference type="HAMAP" id="MF_00092">
    <property type="entry name" value="MutS2"/>
    <property type="match status" value="1"/>
</dbReference>
<dbReference type="GO" id="GO:0019843">
    <property type="term" value="F:rRNA binding"/>
    <property type="evidence" value="ECO:0007669"/>
    <property type="project" value="UniProtKB-UniRule"/>
</dbReference>
<dbReference type="GO" id="GO:0004519">
    <property type="term" value="F:endonuclease activity"/>
    <property type="evidence" value="ECO:0007669"/>
    <property type="project" value="UniProtKB-UniRule"/>
</dbReference>
<dbReference type="PROSITE" id="PS00486">
    <property type="entry name" value="DNA_MISMATCH_REPAIR_2"/>
    <property type="match status" value="1"/>
</dbReference>
<sequence>MDTKYILEFHIILNKIAAFSKTQQAKERILTLDLYKDKLELQDNLKKTGEAMSIHNILGHLPLQSLESNDSILKKSEMEGILSIEEIRKIYILLKNTQTLKKYFSNYEKTFYYLRDEIEGLNGDDYLISEIERCITSDMMIDDHATNELYHIRKSILNITTRIRKTMESYLNKNKDALSLDNLIIRNNRLVLAVKTSHKGDFQGIVHAGSASGATLYIEPQQSVLLNNELNELKNAEFEEIQKILKFLSLEIKKRSVLLRYDQKLITELDYYFSLAAFGNAYHSCIPEISNRKELILKEARHPLLDQKKAVSNDIVLTKKMMMITGSNTGGKTVTLKTAGLLSYMALSGIPVPSVSASVYFYDCIYADIGDGQSIEESLSTYSSHMKNMIYFLSHASASSLILIDEIGSGTDPVEGASLASAVLDVLLARGCSVIASTHYGTLKNYGKAREDVILASVGFDLETMKPTYKLSLNSIGSSYAFEIANTLGLDNDIIEQAYLYKKSSLNAAEKLLEKLEKQKEELDQKQKALENELSKQKELRVLYQQKVDKLEKQKENIIKQAQDHANKLVEKTKHEAELIIDELKKHKEVKDHHLTNAKRSLDSLFIEDKKEMPPQTHILKPGDHIKVNAMNREGDIIEVLKNHKILVGIGGLSLKLKDNEVTFLHEKQKVNKPVTINKRTIKKESYYEINVIGKRYDEAMETVDKFLDNALVEGYPSVRIIHGMGTGALRNGIRKMLDKNKMIKNYCDGGPNEGGLGATLVYFE</sequence>
<comment type="function">
    <text evidence="7">Endonuclease that is involved in the suppression of homologous recombination and thus may have a key role in the control of bacterial genetic diversity.</text>
</comment>
<dbReference type="PATRIC" id="fig|999415.3.peg.819"/>
<evidence type="ECO:0000256" key="7">
    <source>
        <dbReference type="HAMAP-Rule" id="MF_00092"/>
    </source>
</evidence>
<dbReference type="PANTHER" id="PTHR48466">
    <property type="entry name" value="OS10G0509000 PROTEIN-RELATED"/>
    <property type="match status" value="1"/>
</dbReference>
<evidence type="ECO:0000256" key="8">
    <source>
        <dbReference type="SAM" id="Coils"/>
    </source>
</evidence>
<dbReference type="GO" id="GO:0045910">
    <property type="term" value="P:negative regulation of DNA recombination"/>
    <property type="evidence" value="ECO:0007669"/>
    <property type="project" value="InterPro"/>
</dbReference>
<dbReference type="Gene3D" id="3.40.50.300">
    <property type="entry name" value="P-loop containing nucleotide triphosphate hydrolases"/>
    <property type="match status" value="1"/>
</dbReference>
<keyword evidence="2 7" id="KW-0547">Nucleotide-binding</keyword>
<dbReference type="NCBIfam" id="TIGR01069">
    <property type="entry name" value="mutS2"/>
    <property type="match status" value="1"/>
</dbReference>
<keyword evidence="6 7" id="KW-0238">DNA-binding</keyword>
<feature type="domain" description="Smr" evidence="9">
    <location>
        <begin position="690"/>
        <end position="765"/>
    </location>
</feature>
<organism evidence="10 11">
    <name type="scientific">Eggerthia catenaformis OT 569 = DSM 20559</name>
    <dbReference type="NCBI Taxonomy" id="999415"/>
    <lineage>
        <taxon>Bacteria</taxon>
        <taxon>Bacillati</taxon>
        <taxon>Bacillota</taxon>
        <taxon>Erysipelotrichia</taxon>
        <taxon>Erysipelotrichales</taxon>
        <taxon>Coprobacillaceae</taxon>
        <taxon>Eggerthia</taxon>
    </lineage>
</organism>
<dbReference type="InterPro" id="IPR045076">
    <property type="entry name" value="MutS"/>
</dbReference>
<keyword evidence="3 7" id="KW-0378">Hydrolase</keyword>
<evidence type="ECO:0000259" key="9">
    <source>
        <dbReference type="PROSITE" id="PS50828"/>
    </source>
</evidence>
<accession>M2Q1G7</accession>
<gene>
    <name evidence="7" type="primary">mutS2</name>
    <name evidence="7" type="synonym">rqcU</name>
    <name evidence="10" type="ORF">HMPREF9943_00817</name>
</gene>
<evidence type="ECO:0000256" key="1">
    <source>
        <dbReference type="ARBA" id="ARBA00022730"/>
    </source>
</evidence>
<keyword evidence="7" id="KW-0255">Endonuclease</keyword>
<dbReference type="Gene3D" id="3.30.1370.110">
    <property type="match status" value="1"/>
</dbReference>
<keyword evidence="4 7" id="KW-0067">ATP-binding</keyword>
<dbReference type="InterPro" id="IPR005747">
    <property type="entry name" value="MutS2"/>
</dbReference>
<dbReference type="GO" id="GO:0006298">
    <property type="term" value="P:mismatch repair"/>
    <property type="evidence" value="ECO:0007669"/>
    <property type="project" value="InterPro"/>
</dbReference>
<comment type="function">
    <text evidence="7">Acts as a ribosome collision sensor, splitting the ribosome into its 2 subunits. Detects stalled/collided 70S ribosomes which it binds and splits by an ATP-hydrolysis driven conformational change. Acts upstream of the ribosome quality control system (RQC), a ribosome-associated complex that mediates the extraction of incompletely synthesized nascent chains from stalled ribosomes and their subsequent degradation. Probably generates substrates for RQC.</text>
</comment>
<dbReference type="InterPro" id="IPR027417">
    <property type="entry name" value="P-loop_NTPase"/>
</dbReference>
<keyword evidence="11" id="KW-1185">Reference proteome</keyword>
<keyword evidence="7" id="KW-0540">Nuclease</keyword>
<evidence type="ECO:0000313" key="10">
    <source>
        <dbReference type="EMBL" id="EMD16775.1"/>
    </source>
</evidence>
<dbReference type="eggNOG" id="COG1193">
    <property type="taxonomic scope" value="Bacteria"/>
</dbReference>
<dbReference type="Pfam" id="PF01713">
    <property type="entry name" value="Smr"/>
    <property type="match status" value="1"/>
</dbReference>
<dbReference type="PROSITE" id="PS50828">
    <property type="entry name" value="SMR"/>
    <property type="match status" value="1"/>
</dbReference>